<dbReference type="Proteomes" id="UP001392437">
    <property type="component" value="Unassembled WGS sequence"/>
</dbReference>
<organism evidence="2 3">
    <name type="scientific">Apiospora kogelbergensis</name>
    <dbReference type="NCBI Taxonomy" id="1337665"/>
    <lineage>
        <taxon>Eukaryota</taxon>
        <taxon>Fungi</taxon>
        <taxon>Dikarya</taxon>
        <taxon>Ascomycota</taxon>
        <taxon>Pezizomycotina</taxon>
        <taxon>Sordariomycetes</taxon>
        <taxon>Xylariomycetidae</taxon>
        <taxon>Amphisphaeriales</taxon>
        <taxon>Apiosporaceae</taxon>
        <taxon>Apiospora</taxon>
    </lineage>
</organism>
<dbReference type="AlphaFoldDB" id="A0AAW0R1D6"/>
<evidence type="ECO:0000256" key="1">
    <source>
        <dbReference type="SAM" id="MobiDB-lite"/>
    </source>
</evidence>
<gene>
    <name evidence="2" type="ORF">PG999_005170</name>
</gene>
<sequence>MSSVLQTATRSATRAFGRKPQAMQVGTSKTYATHAKIPPSQGGNNRTIYGSNQLTFCVFSPSYSAIAVAGLTLPALYLFSSRSASGTHPTAEAAQRDAEAAQRRAASDPAAKARARKEELAASGGQPKHIHPEHLDPETYKPAFGRQHQRKRVDGPPDGRNHQALNDRNANI</sequence>
<feature type="region of interest" description="Disordered" evidence="1">
    <location>
        <begin position="84"/>
        <end position="172"/>
    </location>
</feature>
<accession>A0AAW0R1D6</accession>
<feature type="compositionally biased region" description="Polar residues" evidence="1">
    <location>
        <begin position="163"/>
        <end position="172"/>
    </location>
</feature>
<name>A0AAW0R1D6_9PEZI</name>
<evidence type="ECO:0000313" key="2">
    <source>
        <dbReference type="EMBL" id="KAK8121050.1"/>
    </source>
</evidence>
<feature type="compositionally biased region" description="Basic and acidic residues" evidence="1">
    <location>
        <begin position="152"/>
        <end position="161"/>
    </location>
</feature>
<feature type="compositionally biased region" description="Basic and acidic residues" evidence="1">
    <location>
        <begin position="130"/>
        <end position="139"/>
    </location>
</feature>
<dbReference type="EMBL" id="JAQQWP010000004">
    <property type="protein sequence ID" value="KAK8121050.1"/>
    <property type="molecule type" value="Genomic_DNA"/>
</dbReference>
<evidence type="ECO:0000313" key="3">
    <source>
        <dbReference type="Proteomes" id="UP001392437"/>
    </source>
</evidence>
<reference evidence="2 3" key="1">
    <citation type="submission" date="2023-01" db="EMBL/GenBank/DDBJ databases">
        <title>Analysis of 21 Apiospora genomes using comparative genomics revels a genus with tremendous synthesis potential of carbohydrate active enzymes and secondary metabolites.</title>
        <authorList>
            <person name="Sorensen T."/>
        </authorList>
    </citation>
    <scope>NUCLEOTIDE SEQUENCE [LARGE SCALE GENOMIC DNA]</scope>
    <source>
        <strain evidence="2 3">CBS 117206</strain>
    </source>
</reference>
<proteinExistence type="predicted"/>
<protein>
    <submittedName>
        <fullName evidence="2">Uncharacterized protein</fullName>
    </submittedName>
</protein>
<keyword evidence="3" id="KW-1185">Reference proteome</keyword>
<feature type="compositionally biased region" description="Polar residues" evidence="1">
    <location>
        <begin position="1"/>
        <end position="12"/>
    </location>
</feature>
<comment type="caution">
    <text evidence="2">The sequence shown here is derived from an EMBL/GenBank/DDBJ whole genome shotgun (WGS) entry which is preliminary data.</text>
</comment>
<feature type="compositionally biased region" description="Basic and acidic residues" evidence="1">
    <location>
        <begin position="94"/>
        <end position="106"/>
    </location>
</feature>
<feature type="region of interest" description="Disordered" evidence="1">
    <location>
        <begin position="1"/>
        <end position="45"/>
    </location>
</feature>